<dbReference type="Proteomes" id="UP001149074">
    <property type="component" value="Unassembled WGS sequence"/>
</dbReference>
<comment type="cofactor">
    <cofactor evidence="1">
        <name>heme</name>
        <dbReference type="ChEBI" id="CHEBI:30413"/>
    </cofactor>
</comment>
<dbReference type="InterPro" id="IPR001128">
    <property type="entry name" value="Cyt_P450"/>
</dbReference>
<dbReference type="GO" id="GO:0004497">
    <property type="term" value="F:monooxygenase activity"/>
    <property type="evidence" value="ECO:0007669"/>
    <property type="project" value="InterPro"/>
</dbReference>
<accession>A0A9W9FG94</accession>
<dbReference type="AlphaFoldDB" id="A0A9W9FG94"/>
<reference evidence="6" key="1">
    <citation type="submission" date="2022-11" db="EMBL/GenBank/DDBJ databases">
        <authorList>
            <person name="Petersen C."/>
        </authorList>
    </citation>
    <scope>NUCLEOTIDE SEQUENCE</scope>
    <source>
        <strain evidence="6">IBT 30761</strain>
    </source>
</reference>
<name>A0A9W9FG94_9EURO</name>
<dbReference type="Pfam" id="PF00067">
    <property type="entry name" value="p450"/>
    <property type="match status" value="1"/>
</dbReference>
<dbReference type="GO" id="GO:0020037">
    <property type="term" value="F:heme binding"/>
    <property type="evidence" value="ECO:0007669"/>
    <property type="project" value="InterPro"/>
</dbReference>
<evidence type="ECO:0000256" key="5">
    <source>
        <dbReference type="ARBA" id="ARBA00023004"/>
    </source>
</evidence>
<evidence type="ECO:0000313" key="6">
    <source>
        <dbReference type="EMBL" id="KAJ5099680.1"/>
    </source>
</evidence>
<evidence type="ECO:0000313" key="7">
    <source>
        <dbReference type="Proteomes" id="UP001149074"/>
    </source>
</evidence>
<gene>
    <name evidence="6" type="ORF">N7532_006681</name>
</gene>
<proteinExistence type="inferred from homology"/>
<dbReference type="GO" id="GO:0043386">
    <property type="term" value="P:mycotoxin biosynthetic process"/>
    <property type="evidence" value="ECO:0007669"/>
    <property type="project" value="UniProtKB-ARBA"/>
</dbReference>
<evidence type="ECO:0008006" key="8">
    <source>
        <dbReference type="Google" id="ProtNLM"/>
    </source>
</evidence>
<keyword evidence="3" id="KW-0479">Metal-binding</keyword>
<keyword evidence="4" id="KW-0560">Oxidoreductase</keyword>
<evidence type="ECO:0000256" key="4">
    <source>
        <dbReference type="ARBA" id="ARBA00023002"/>
    </source>
</evidence>
<dbReference type="GO" id="GO:0005506">
    <property type="term" value="F:iron ion binding"/>
    <property type="evidence" value="ECO:0007669"/>
    <property type="project" value="InterPro"/>
</dbReference>
<sequence length="548" mass="62820">MAGLLTGPFLGAALLFFLFFRKWNSGLDHIPLVKYNSYLPDILNRIIYYPKAWLMIQRGYELVWTSSNCHSLFCMSYIDNSQYKESPFRMLTGDGEVVVLPTKYLDELRYMVASDLSSLHAQYENALGDYTNIVISSYLPATTIRKCLNPSLARVIPWIIDELQDAFQEAMPDCEDDWVAIEPHDVFVRLIVRATSRVGAGHVLRRNEKWIQAASNYSVNVGITILLLRPLPNFLRPFVAPFLPSVRQINQQLRYVKQLFAPMVNERRVAEAANDPTYKKPDDFLQWMMDGAEDEQDFDPELLAHHMLLIMSLAITHTSSIALTHTLYDLIARPEYQAPLREEVRRTLQSGWEKATKASFDAQRRLDSFMRESQRFNPPGDLSMHRIVMHPLTLSDGIVLPRGTHICFPSGPMTRDSTFIDDPNAFDGFRWCRDPNDRNALALTKKIGDPDDIDSEKLQPLSRKSTNPGSYVTITPATMHFGFGRQSCPGRFFASYLLKAILSRILMDYEFKFAKDQAGWRPANLYVGEHIFPNTHTPVLLRKRQVRA</sequence>
<dbReference type="GO" id="GO:0016705">
    <property type="term" value="F:oxidoreductase activity, acting on paired donors, with incorporation or reduction of molecular oxygen"/>
    <property type="evidence" value="ECO:0007669"/>
    <property type="project" value="InterPro"/>
</dbReference>
<dbReference type="EMBL" id="JAPQKI010000005">
    <property type="protein sequence ID" value="KAJ5099680.1"/>
    <property type="molecule type" value="Genomic_DNA"/>
</dbReference>
<dbReference type="PANTHER" id="PTHR46206">
    <property type="entry name" value="CYTOCHROME P450"/>
    <property type="match status" value="1"/>
</dbReference>
<organism evidence="6 7">
    <name type="scientific">Penicillium argentinense</name>
    <dbReference type="NCBI Taxonomy" id="1131581"/>
    <lineage>
        <taxon>Eukaryota</taxon>
        <taxon>Fungi</taxon>
        <taxon>Dikarya</taxon>
        <taxon>Ascomycota</taxon>
        <taxon>Pezizomycotina</taxon>
        <taxon>Eurotiomycetes</taxon>
        <taxon>Eurotiomycetidae</taxon>
        <taxon>Eurotiales</taxon>
        <taxon>Aspergillaceae</taxon>
        <taxon>Penicillium</taxon>
    </lineage>
</organism>
<keyword evidence="7" id="KW-1185">Reference proteome</keyword>
<evidence type="ECO:0000256" key="2">
    <source>
        <dbReference type="ARBA" id="ARBA00010617"/>
    </source>
</evidence>
<dbReference type="Gene3D" id="1.10.630.10">
    <property type="entry name" value="Cytochrome P450"/>
    <property type="match status" value="1"/>
</dbReference>
<dbReference type="OrthoDB" id="1844152at2759"/>
<protein>
    <recommendedName>
        <fullName evidence="8">Cytochrome P450</fullName>
    </recommendedName>
</protein>
<evidence type="ECO:0000256" key="1">
    <source>
        <dbReference type="ARBA" id="ARBA00001971"/>
    </source>
</evidence>
<keyword evidence="5" id="KW-0408">Iron</keyword>
<reference evidence="6" key="2">
    <citation type="journal article" date="2023" name="IMA Fungus">
        <title>Comparative genomic study of the Penicillium genus elucidates a diverse pangenome and 15 lateral gene transfer events.</title>
        <authorList>
            <person name="Petersen C."/>
            <person name="Sorensen T."/>
            <person name="Nielsen M.R."/>
            <person name="Sondergaard T.E."/>
            <person name="Sorensen J.L."/>
            <person name="Fitzpatrick D.A."/>
            <person name="Frisvad J.C."/>
            <person name="Nielsen K.L."/>
        </authorList>
    </citation>
    <scope>NUCLEOTIDE SEQUENCE</scope>
    <source>
        <strain evidence="6">IBT 30761</strain>
    </source>
</reference>
<dbReference type="PANTHER" id="PTHR46206:SF7">
    <property type="entry name" value="P450, PUTATIVE (EUROFUNG)-RELATED"/>
    <property type="match status" value="1"/>
</dbReference>
<comment type="caution">
    <text evidence="6">The sequence shown here is derived from an EMBL/GenBank/DDBJ whole genome shotgun (WGS) entry which is preliminary data.</text>
</comment>
<evidence type="ECO:0000256" key="3">
    <source>
        <dbReference type="ARBA" id="ARBA00022723"/>
    </source>
</evidence>
<dbReference type="CDD" id="cd11041">
    <property type="entry name" value="CYP503A1-like"/>
    <property type="match status" value="1"/>
</dbReference>
<dbReference type="RefSeq" id="XP_056475334.1">
    <property type="nucleotide sequence ID" value="XM_056619175.1"/>
</dbReference>
<dbReference type="InterPro" id="IPR036396">
    <property type="entry name" value="Cyt_P450_sf"/>
</dbReference>
<dbReference type="GeneID" id="81358154"/>
<dbReference type="SUPFAM" id="SSF48264">
    <property type="entry name" value="Cytochrome P450"/>
    <property type="match status" value="1"/>
</dbReference>
<comment type="similarity">
    <text evidence="2">Belongs to the cytochrome P450 family.</text>
</comment>